<proteinExistence type="predicted"/>
<dbReference type="InterPro" id="IPR050093">
    <property type="entry name" value="ABC_SmlMolc_Importer"/>
</dbReference>
<dbReference type="InterPro" id="IPR003593">
    <property type="entry name" value="AAA+_ATPase"/>
</dbReference>
<dbReference type="InterPro" id="IPR027417">
    <property type="entry name" value="P-loop_NTPase"/>
</dbReference>
<evidence type="ECO:0000256" key="2">
    <source>
        <dbReference type="ARBA" id="ARBA00022741"/>
    </source>
</evidence>
<organism evidence="5 6">
    <name type="scientific">Pseudomonas amygdali pv. eriobotryae</name>
    <dbReference type="NCBI Taxonomy" id="129137"/>
    <lineage>
        <taxon>Bacteria</taxon>
        <taxon>Pseudomonadati</taxon>
        <taxon>Pseudomonadota</taxon>
        <taxon>Gammaproteobacteria</taxon>
        <taxon>Pseudomonadales</taxon>
        <taxon>Pseudomonadaceae</taxon>
        <taxon>Pseudomonas</taxon>
        <taxon>Pseudomonas amygdali</taxon>
    </lineage>
</organism>
<dbReference type="InterPro" id="IPR003439">
    <property type="entry name" value="ABC_transporter-like_ATP-bd"/>
</dbReference>
<accession>A0A9P3AD96</accession>
<dbReference type="GO" id="GO:0016887">
    <property type="term" value="F:ATP hydrolysis activity"/>
    <property type="evidence" value="ECO:0007669"/>
    <property type="project" value="InterPro"/>
</dbReference>
<dbReference type="GO" id="GO:0005524">
    <property type="term" value="F:ATP binding"/>
    <property type="evidence" value="ECO:0007669"/>
    <property type="project" value="UniProtKB-KW"/>
</dbReference>
<evidence type="ECO:0000313" key="6">
    <source>
        <dbReference type="Proteomes" id="UP000630864"/>
    </source>
</evidence>
<reference evidence="5" key="1">
    <citation type="submission" date="2020-09" db="EMBL/GenBank/DDBJ databases">
        <title>Pseudomonas syringae pv. eriobotryae genome sequence causing loquat canker disease.</title>
        <authorList>
            <person name="Fukuda S."/>
            <person name="Tashiro H."/>
            <person name="Nagano Y."/>
        </authorList>
    </citation>
    <scope>NUCLEOTIDE SEQUENCE</scope>
    <source>
        <strain evidence="5">AM001</strain>
    </source>
</reference>
<evidence type="ECO:0000259" key="4">
    <source>
        <dbReference type="PROSITE" id="PS50893"/>
    </source>
</evidence>
<dbReference type="PANTHER" id="PTHR42781">
    <property type="entry name" value="SPERMIDINE/PUTRESCINE IMPORT ATP-BINDING PROTEIN POTA"/>
    <property type="match status" value="1"/>
</dbReference>
<evidence type="ECO:0000313" key="5">
    <source>
        <dbReference type="EMBL" id="GFZ60090.1"/>
    </source>
</evidence>
<sequence>MSFICVRNVWQQYDDQVVLEGLNLDVAEGEFCTLVGASGCGKSTFLRLLLGQETPSRGLITLDGKALLNEPDASRGVVFQRYSVFPHLSVLDNVALGLELPRSAWLGRLFGLAKSEAREHAALLLGKVGLGHALDKYPTQLSGGMQQRLAIAQALIMKPRVLLLDEPFGALDPGIRKDMHHLLLDLWRETKLTVFMVTHDLSEGFNLGTRLLVFDKVRHDPHEPGAYGARITYDIPLNSERRAERAAIDSLLSVSEEPFQ</sequence>
<keyword evidence="1" id="KW-0813">Transport</keyword>
<dbReference type="Gene3D" id="3.40.50.300">
    <property type="entry name" value="P-loop containing nucleotide triphosphate hydrolases"/>
    <property type="match status" value="1"/>
</dbReference>
<dbReference type="SMART" id="SM00382">
    <property type="entry name" value="AAA"/>
    <property type="match status" value="1"/>
</dbReference>
<dbReference type="CDD" id="cd03293">
    <property type="entry name" value="ABC_NrtD_SsuB_transporters"/>
    <property type="match status" value="1"/>
</dbReference>
<dbReference type="Proteomes" id="UP000630864">
    <property type="component" value="Unassembled WGS sequence"/>
</dbReference>
<name>A0A9P3AD96_PSEA0</name>
<evidence type="ECO:0000256" key="3">
    <source>
        <dbReference type="ARBA" id="ARBA00022840"/>
    </source>
</evidence>
<dbReference type="PROSITE" id="PS00211">
    <property type="entry name" value="ABC_TRANSPORTER_1"/>
    <property type="match status" value="1"/>
</dbReference>
<dbReference type="InterPro" id="IPR017871">
    <property type="entry name" value="ABC_transporter-like_CS"/>
</dbReference>
<dbReference type="AlphaFoldDB" id="A0A9P3AD96"/>
<evidence type="ECO:0000256" key="1">
    <source>
        <dbReference type="ARBA" id="ARBA00022448"/>
    </source>
</evidence>
<dbReference type="SUPFAM" id="SSF52540">
    <property type="entry name" value="P-loop containing nucleoside triphosphate hydrolases"/>
    <property type="match status" value="1"/>
</dbReference>
<gene>
    <name evidence="5" type="ORF">PSE10A_26010</name>
</gene>
<keyword evidence="2" id="KW-0547">Nucleotide-binding</keyword>
<dbReference type="RefSeq" id="WP_189658815.1">
    <property type="nucleotide sequence ID" value="NZ_BMZW01000013.1"/>
</dbReference>
<dbReference type="Pfam" id="PF00005">
    <property type="entry name" value="ABC_tran"/>
    <property type="match status" value="1"/>
</dbReference>
<keyword evidence="3 5" id="KW-0067">ATP-binding</keyword>
<dbReference type="PANTHER" id="PTHR42781:SF4">
    <property type="entry name" value="SPERMIDINE_PUTRESCINE IMPORT ATP-BINDING PROTEIN POTA"/>
    <property type="match status" value="1"/>
</dbReference>
<feature type="domain" description="ABC transporter" evidence="4">
    <location>
        <begin position="4"/>
        <end position="241"/>
    </location>
</feature>
<protein>
    <submittedName>
        <fullName evidence="5">ABC transporter ATP-binding protein</fullName>
    </submittedName>
</protein>
<comment type="caution">
    <text evidence="5">The sequence shown here is derived from an EMBL/GenBank/DDBJ whole genome shotgun (WGS) entry which is preliminary data.</text>
</comment>
<dbReference type="PROSITE" id="PS50893">
    <property type="entry name" value="ABC_TRANSPORTER_2"/>
    <property type="match status" value="1"/>
</dbReference>
<dbReference type="EMBL" id="BMZW01000013">
    <property type="protein sequence ID" value="GFZ60090.1"/>
    <property type="molecule type" value="Genomic_DNA"/>
</dbReference>